<name>A0A3N6LM59_9EURY</name>
<dbReference type="Pfam" id="PF00582">
    <property type="entry name" value="Usp"/>
    <property type="match status" value="1"/>
</dbReference>
<organism evidence="3 4">
    <name type="scientific">Natrarchaeobius halalkaliphilus</name>
    <dbReference type="NCBI Taxonomy" id="1679091"/>
    <lineage>
        <taxon>Archaea</taxon>
        <taxon>Methanobacteriati</taxon>
        <taxon>Methanobacteriota</taxon>
        <taxon>Stenosarchaea group</taxon>
        <taxon>Halobacteria</taxon>
        <taxon>Halobacteriales</taxon>
        <taxon>Natrialbaceae</taxon>
        <taxon>Natrarchaeobius</taxon>
    </lineage>
</organism>
<dbReference type="OrthoDB" id="105697at2157"/>
<feature type="domain" description="UspA" evidence="2">
    <location>
        <begin position="3"/>
        <end position="138"/>
    </location>
</feature>
<dbReference type="EMBL" id="REFY01000003">
    <property type="protein sequence ID" value="RQG90163.1"/>
    <property type="molecule type" value="Genomic_DNA"/>
</dbReference>
<protein>
    <submittedName>
        <fullName evidence="3">Universal stress protein</fullName>
    </submittedName>
</protein>
<evidence type="ECO:0000313" key="4">
    <source>
        <dbReference type="Proteomes" id="UP000273828"/>
    </source>
</evidence>
<sequence>MAILVAYDGSEPAQEAVEHAVRNYPGEEIVLLRVVEAAGGSTGAGMNLAREFLKERRTEISESIDEDVAEIAADDDVEFRTETAVGDPARAIVSFAEDHDIDHIVVGNHGRSGVSRVLLGSVAEGIVRRAPAPVTVVR</sequence>
<dbReference type="PRINTS" id="PR01438">
    <property type="entry name" value="UNVRSLSTRESS"/>
</dbReference>
<evidence type="ECO:0000259" key="2">
    <source>
        <dbReference type="Pfam" id="PF00582"/>
    </source>
</evidence>
<dbReference type="InterPro" id="IPR006015">
    <property type="entry name" value="Universal_stress_UspA"/>
</dbReference>
<comment type="similarity">
    <text evidence="1">Belongs to the universal stress protein A family.</text>
</comment>
<dbReference type="PANTHER" id="PTHR46268:SF24">
    <property type="entry name" value="UNIVERSAL STRESS PROTEIN"/>
    <property type="match status" value="1"/>
</dbReference>
<evidence type="ECO:0000256" key="1">
    <source>
        <dbReference type="ARBA" id="ARBA00008791"/>
    </source>
</evidence>
<keyword evidence="4" id="KW-1185">Reference proteome</keyword>
<dbReference type="PANTHER" id="PTHR46268">
    <property type="entry name" value="STRESS RESPONSE PROTEIN NHAX"/>
    <property type="match status" value="1"/>
</dbReference>
<dbReference type="InterPro" id="IPR014729">
    <property type="entry name" value="Rossmann-like_a/b/a_fold"/>
</dbReference>
<comment type="caution">
    <text evidence="3">The sequence shown here is derived from an EMBL/GenBank/DDBJ whole genome shotgun (WGS) entry which is preliminary data.</text>
</comment>
<dbReference type="SUPFAM" id="SSF52402">
    <property type="entry name" value="Adenine nucleotide alpha hydrolases-like"/>
    <property type="match status" value="1"/>
</dbReference>
<evidence type="ECO:0000313" key="3">
    <source>
        <dbReference type="EMBL" id="RQG90163.1"/>
    </source>
</evidence>
<dbReference type="Proteomes" id="UP000273828">
    <property type="component" value="Unassembled WGS sequence"/>
</dbReference>
<dbReference type="CDD" id="cd23659">
    <property type="entry name" value="USP_At3g01520-like"/>
    <property type="match status" value="1"/>
</dbReference>
<gene>
    <name evidence="3" type="ORF">EA462_09245</name>
</gene>
<accession>A0A3N6LM59</accession>
<reference evidence="3 4" key="1">
    <citation type="submission" date="2018-10" db="EMBL/GenBank/DDBJ databases">
        <title>Natrarchaeobius chitinivorans gen. nov., sp. nov., and Natrarchaeobius haloalkaliphilus sp. nov., alkaliphilic, chitin-utilizing haloarchaea from hypersaline alkaline lakes.</title>
        <authorList>
            <person name="Sorokin D.Y."/>
            <person name="Elcheninov A.G."/>
            <person name="Kostrikina N.A."/>
            <person name="Bale N.J."/>
            <person name="Sinninghe Damste J.S."/>
            <person name="Khijniak T.V."/>
            <person name="Kublanov I.V."/>
            <person name="Toshchakov S.V."/>
        </authorList>
    </citation>
    <scope>NUCLEOTIDE SEQUENCE [LARGE SCALE GENOMIC DNA]</scope>
    <source>
        <strain evidence="3 4">AArcht-Sl</strain>
    </source>
</reference>
<dbReference type="Gene3D" id="3.40.50.620">
    <property type="entry name" value="HUPs"/>
    <property type="match status" value="1"/>
</dbReference>
<dbReference type="RefSeq" id="WP_124178264.1">
    <property type="nucleotide sequence ID" value="NZ_REFY01000003.1"/>
</dbReference>
<dbReference type="InterPro" id="IPR006016">
    <property type="entry name" value="UspA"/>
</dbReference>
<dbReference type="AlphaFoldDB" id="A0A3N6LM59"/>
<proteinExistence type="inferred from homology"/>